<name>A0ABW5D3T4_9BACT</name>
<evidence type="ECO:0000313" key="1">
    <source>
        <dbReference type="EMBL" id="MFD2255727.1"/>
    </source>
</evidence>
<dbReference type="Proteomes" id="UP001597375">
    <property type="component" value="Unassembled WGS sequence"/>
</dbReference>
<protein>
    <submittedName>
        <fullName evidence="1">Uncharacterized protein</fullName>
    </submittedName>
</protein>
<reference evidence="2" key="1">
    <citation type="journal article" date="2019" name="Int. J. Syst. Evol. Microbiol.">
        <title>The Global Catalogue of Microorganisms (GCM) 10K type strain sequencing project: providing services to taxonomists for standard genome sequencing and annotation.</title>
        <authorList>
            <consortium name="The Broad Institute Genomics Platform"/>
            <consortium name="The Broad Institute Genome Sequencing Center for Infectious Disease"/>
            <person name="Wu L."/>
            <person name="Ma J."/>
        </authorList>
    </citation>
    <scope>NUCLEOTIDE SEQUENCE [LARGE SCALE GENOMIC DNA]</scope>
    <source>
        <strain evidence="2">CGMCC 4.7106</strain>
    </source>
</reference>
<gene>
    <name evidence="1" type="ORF">ACFSSA_03480</name>
</gene>
<dbReference type="RefSeq" id="WP_386818383.1">
    <property type="nucleotide sequence ID" value="NZ_JBHUIT010000002.1"/>
</dbReference>
<organism evidence="1 2">
    <name type="scientific">Luteolibacter algae</name>
    <dbReference type="NCBI Taxonomy" id="454151"/>
    <lineage>
        <taxon>Bacteria</taxon>
        <taxon>Pseudomonadati</taxon>
        <taxon>Verrucomicrobiota</taxon>
        <taxon>Verrucomicrobiia</taxon>
        <taxon>Verrucomicrobiales</taxon>
        <taxon>Verrucomicrobiaceae</taxon>
        <taxon>Luteolibacter</taxon>
    </lineage>
</organism>
<comment type="caution">
    <text evidence="1">The sequence shown here is derived from an EMBL/GenBank/DDBJ whole genome shotgun (WGS) entry which is preliminary data.</text>
</comment>
<keyword evidence="2" id="KW-1185">Reference proteome</keyword>
<proteinExistence type="predicted"/>
<evidence type="ECO:0000313" key="2">
    <source>
        <dbReference type="Proteomes" id="UP001597375"/>
    </source>
</evidence>
<accession>A0ABW5D3T4</accession>
<dbReference type="EMBL" id="JBHUIT010000002">
    <property type="protein sequence ID" value="MFD2255727.1"/>
    <property type="molecule type" value="Genomic_DNA"/>
</dbReference>
<sequence>MKKQSSIIATATAHSRAGKGMMVMSWLVCDRSQSAGKLVKPVYTRSRQWHESV</sequence>